<keyword evidence="1" id="KW-1133">Transmembrane helix</keyword>
<keyword evidence="1" id="KW-0472">Membrane</keyword>
<feature type="transmembrane region" description="Helical" evidence="1">
    <location>
        <begin position="170"/>
        <end position="191"/>
    </location>
</feature>
<name>A0A5B8LJI8_9SPHN</name>
<evidence type="ECO:0000313" key="3">
    <source>
        <dbReference type="Proteomes" id="UP000315673"/>
    </source>
</evidence>
<gene>
    <name evidence="2" type="ORF">FPZ24_13670</name>
</gene>
<keyword evidence="1" id="KW-0812">Transmembrane</keyword>
<proteinExistence type="predicted"/>
<protein>
    <recommendedName>
        <fullName evidence="4">DUF4386 domain-containing protein</fullName>
    </recommendedName>
</protein>
<dbReference type="RefSeq" id="WP_146572866.1">
    <property type="nucleotide sequence ID" value="NZ_CP042306.1"/>
</dbReference>
<accession>A0A5B8LJI8</accession>
<sequence length="233" mass="24473">MTSRTAWRLCVLAGLIAFFCSWSFGRIPGLVACGPAPGGLGPIIGFELARTPTEVAALFGADPCRATLVGAQWTGLWLDELGFIPAYTAFLVLAAIAASRGRFRTVTVAALIVAGLSDEVEGLIMGGIMKALPGTQAQLDQLYWAVHVKFGLLALGTALIGLAIVRLGGLVPLLLGAVVWIGGMAAIYGFGELPGPVMMQAFTIAWFALLATAIVAAVRPAWFERRRNAMLAM</sequence>
<feature type="transmembrane region" description="Helical" evidence="1">
    <location>
        <begin position="197"/>
        <end position="218"/>
    </location>
</feature>
<feature type="transmembrane region" description="Helical" evidence="1">
    <location>
        <begin position="141"/>
        <end position="163"/>
    </location>
</feature>
<evidence type="ECO:0000313" key="2">
    <source>
        <dbReference type="EMBL" id="QDZ08388.1"/>
    </source>
</evidence>
<reference evidence="2 3" key="1">
    <citation type="submission" date="2019-07" db="EMBL/GenBank/DDBJ databases">
        <title>Full genome sequence of Sphingomonas sp. 4R-6-7(HKS19).</title>
        <authorList>
            <person name="Im W.-T."/>
        </authorList>
    </citation>
    <scope>NUCLEOTIDE SEQUENCE [LARGE SCALE GENOMIC DNA]</scope>
    <source>
        <strain evidence="2 3">HKS19</strain>
    </source>
</reference>
<evidence type="ECO:0000256" key="1">
    <source>
        <dbReference type="SAM" id="Phobius"/>
    </source>
</evidence>
<feature type="transmembrane region" description="Helical" evidence="1">
    <location>
        <begin position="106"/>
        <end position="129"/>
    </location>
</feature>
<dbReference type="OrthoDB" id="7553811at2"/>
<dbReference type="KEGG" id="spai:FPZ24_13670"/>
<dbReference type="AlphaFoldDB" id="A0A5B8LJI8"/>
<organism evidence="2 3">
    <name type="scientific">Sphingomonas panacisoli</name>
    <dbReference type="NCBI Taxonomy" id="1813879"/>
    <lineage>
        <taxon>Bacteria</taxon>
        <taxon>Pseudomonadati</taxon>
        <taxon>Pseudomonadota</taxon>
        <taxon>Alphaproteobacteria</taxon>
        <taxon>Sphingomonadales</taxon>
        <taxon>Sphingomonadaceae</taxon>
        <taxon>Sphingomonas</taxon>
    </lineage>
</organism>
<dbReference type="EMBL" id="CP042306">
    <property type="protein sequence ID" value="QDZ08388.1"/>
    <property type="molecule type" value="Genomic_DNA"/>
</dbReference>
<dbReference type="Proteomes" id="UP000315673">
    <property type="component" value="Chromosome"/>
</dbReference>
<keyword evidence="3" id="KW-1185">Reference proteome</keyword>
<feature type="transmembrane region" description="Helical" evidence="1">
    <location>
        <begin position="81"/>
        <end position="99"/>
    </location>
</feature>
<evidence type="ECO:0008006" key="4">
    <source>
        <dbReference type="Google" id="ProtNLM"/>
    </source>
</evidence>